<sequence>MHACGIDLLMKDDSSICVYKAGANVGFITFDKACNLDVAGIIADCASSLMPSGQFTQHMSLLSMLSTASETSEPELVPRQYCCLQHECKFQLCQQ</sequence>
<dbReference type="AlphaFoldDB" id="G5BLL2"/>
<gene>
    <name evidence="1" type="ORF">GW7_15668</name>
</gene>
<reference evidence="1 2" key="1">
    <citation type="journal article" date="2011" name="Nature">
        <title>Genome sequencing reveals insights into physiology and longevity of the naked mole rat.</title>
        <authorList>
            <person name="Kim E.B."/>
            <person name="Fang X."/>
            <person name="Fushan A.A."/>
            <person name="Huang Z."/>
            <person name="Lobanov A.V."/>
            <person name="Han L."/>
            <person name="Marino S.M."/>
            <person name="Sun X."/>
            <person name="Turanov A.A."/>
            <person name="Yang P."/>
            <person name="Yim S.H."/>
            <person name="Zhao X."/>
            <person name="Kasaikina M.V."/>
            <person name="Stoletzki N."/>
            <person name="Peng C."/>
            <person name="Polak P."/>
            <person name="Xiong Z."/>
            <person name="Kiezun A."/>
            <person name="Zhu Y."/>
            <person name="Chen Y."/>
            <person name="Kryukov G.V."/>
            <person name="Zhang Q."/>
            <person name="Peshkin L."/>
            <person name="Yang L."/>
            <person name="Bronson R.T."/>
            <person name="Buffenstein R."/>
            <person name="Wang B."/>
            <person name="Han C."/>
            <person name="Li Q."/>
            <person name="Chen L."/>
            <person name="Zhao W."/>
            <person name="Sunyaev S.R."/>
            <person name="Park T.J."/>
            <person name="Zhang G."/>
            <person name="Wang J."/>
            <person name="Gladyshev V.N."/>
        </authorList>
    </citation>
    <scope>NUCLEOTIDE SEQUENCE [LARGE SCALE GENOMIC DNA]</scope>
</reference>
<protein>
    <submittedName>
        <fullName evidence="1">Ribosomal protein S6 modification-like protein B</fullName>
    </submittedName>
</protein>
<dbReference type="EMBL" id="JH170895">
    <property type="protein sequence ID" value="EHB10173.1"/>
    <property type="molecule type" value="Genomic_DNA"/>
</dbReference>
<dbReference type="Proteomes" id="UP000006813">
    <property type="component" value="Unassembled WGS sequence"/>
</dbReference>
<name>G5BLL2_HETGA</name>
<dbReference type="PANTHER" id="PTHR21621:SF5">
    <property type="entry name" value="BETA-CITRYLGLUTAMATE SYNTHASE B"/>
    <property type="match status" value="1"/>
</dbReference>
<evidence type="ECO:0000313" key="2">
    <source>
        <dbReference type="Proteomes" id="UP000006813"/>
    </source>
</evidence>
<dbReference type="InParanoid" id="G5BLL2"/>
<dbReference type="STRING" id="10181.G5BLL2"/>
<organism evidence="1 2">
    <name type="scientific">Heterocephalus glaber</name>
    <name type="common">Naked mole rat</name>
    <dbReference type="NCBI Taxonomy" id="10181"/>
    <lineage>
        <taxon>Eukaryota</taxon>
        <taxon>Metazoa</taxon>
        <taxon>Chordata</taxon>
        <taxon>Craniata</taxon>
        <taxon>Vertebrata</taxon>
        <taxon>Euteleostomi</taxon>
        <taxon>Mammalia</taxon>
        <taxon>Eutheria</taxon>
        <taxon>Euarchontoglires</taxon>
        <taxon>Glires</taxon>
        <taxon>Rodentia</taxon>
        <taxon>Hystricomorpha</taxon>
        <taxon>Bathyergidae</taxon>
        <taxon>Heterocephalus</taxon>
    </lineage>
</organism>
<dbReference type="GO" id="GO:0005737">
    <property type="term" value="C:cytoplasm"/>
    <property type="evidence" value="ECO:0007669"/>
    <property type="project" value="TreeGrafter"/>
</dbReference>
<proteinExistence type="predicted"/>
<evidence type="ECO:0000313" key="1">
    <source>
        <dbReference type="EMBL" id="EHB10173.1"/>
    </source>
</evidence>
<accession>G5BLL2</accession>
<dbReference type="PANTHER" id="PTHR21621">
    <property type="entry name" value="RIBOSOMAL PROTEIN S6 MODIFICATION PROTEIN"/>
    <property type="match status" value="1"/>
</dbReference>
<dbReference type="GO" id="GO:0072590">
    <property type="term" value="F:N-acetyl-L-aspartate-L-glutamate ligase activity"/>
    <property type="evidence" value="ECO:0007669"/>
    <property type="project" value="TreeGrafter"/>
</dbReference>